<feature type="region of interest" description="Disordered" evidence="1">
    <location>
        <begin position="1"/>
        <end position="20"/>
    </location>
</feature>
<reference evidence="2" key="1">
    <citation type="submission" date="2021-06" db="EMBL/GenBank/DDBJ databases">
        <authorList>
            <person name="Hodson N. C."/>
            <person name="Mongue J. A."/>
            <person name="Jaron S. K."/>
        </authorList>
    </citation>
    <scope>NUCLEOTIDE SEQUENCE</scope>
</reference>
<accession>A0A8J2J861</accession>
<dbReference type="AlphaFoldDB" id="A0A8J2J861"/>
<protein>
    <submittedName>
        <fullName evidence="2">Uncharacterized protein</fullName>
    </submittedName>
</protein>
<evidence type="ECO:0000313" key="3">
    <source>
        <dbReference type="Proteomes" id="UP000708208"/>
    </source>
</evidence>
<dbReference type="EMBL" id="CAJVCH010031006">
    <property type="protein sequence ID" value="CAG7709932.1"/>
    <property type="molecule type" value="Genomic_DNA"/>
</dbReference>
<keyword evidence="3" id="KW-1185">Reference proteome</keyword>
<comment type="caution">
    <text evidence="2">The sequence shown here is derived from an EMBL/GenBank/DDBJ whole genome shotgun (WGS) entry which is preliminary data.</text>
</comment>
<organism evidence="2 3">
    <name type="scientific">Allacma fusca</name>
    <dbReference type="NCBI Taxonomy" id="39272"/>
    <lineage>
        <taxon>Eukaryota</taxon>
        <taxon>Metazoa</taxon>
        <taxon>Ecdysozoa</taxon>
        <taxon>Arthropoda</taxon>
        <taxon>Hexapoda</taxon>
        <taxon>Collembola</taxon>
        <taxon>Symphypleona</taxon>
        <taxon>Sminthuridae</taxon>
        <taxon>Allacma</taxon>
    </lineage>
</organism>
<evidence type="ECO:0000313" key="2">
    <source>
        <dbReference type="EMBL" id="CAG7709932.1"/>
    </source>
</evidence>
<gene>
    <name evidence="2" type="ORF">AFUS01_LOCUS4914</name>
</gene>
<dbReference type="OrthoDB" id="8062037at2759"/>
<dbReference type="Proteomes" id="UP000708208">
    <property type="component" value="Unassembled WGS sequence"/>
</dbReference>
<proteinExistence type="predicted"/>
<sequence length="48" mass="5726">MFQMQLTSLQETHGKEKLGWDRKVGEVTREMALLRAEIEEQKRKPRPD</sequence>
<evidence type="ECO:0000256" key="1">
    <source>
        <dbReference type="SAM" id="MobiDB-lite"/>
    </source>
</evidence>
<feature type="compositionally biased region" description="Polar residues" evidence="1">
    <location>
        <begin position="1"/>
        <end position="11"/>
    </location>
</feature>
<name>A0A8J2J861_9HEXA</name>
<feature type="non-terminal residue" evidence="2">
    <location>
        <position position="48"/>
    </location>
</feature>